<dbReference type="EMBL" id="FXZC01000005">
    <property type="protein sequence ID" value="SMX92061.1"/>
    <property type="molecule type" value="Genomic_DNA"/>
</dbReference>
<evidence type="ECO:0000256" key="1">
    <source>
        <dbReference type="SAM" id="MobiDB-lite"/>
    </source>
</evidence>
<evidence type="ECO:0000313" key="2">
    <source>
        <dbReference type="EMBL" id="SMX92061.1"/>
    </source>
</evidence>
<name>A0A2H1JX73_9MICO</name>
<dbReference type="Proteomes" id="UP000234333">
    <property type="component" value="Unassembled WGS sequence"/>
</dbReference>
<feature type="region of interest" description="Disordered" evidence="1">
    <location>
        <begin position="1"/>
        <end position="42"/>
    </location>
</feature>
<feature type="compositionally biased region" description="Low complexity" evidence="1">
    <location>
        <begin position="19"/>
        <end position="31"/>
    </location>
</feature>
<organism evidence="2 3">
    <name type="scientific">Brevibacterium casei CIP 102111</name>
    <dbReference type="NCBI Taxonomy" id="1255625"/>
    <lineage>
        <taxon>Bacteria</taxon>
        <taxon>Bacillati</taxon>
        <taxon>Actinomycetota</taxon>
        <taxon>Actinomycetes</taxon>
        <taxon>Micrococcales</taxon>
        <taxon>Brevibacteriaceae</taxon>
        <taxon>Brevibacterium</taxon>
    </lineage>
</organism>
<dbReference type="GeneID" id="99772427"/>
<evidence type="ECO:0000313" key="3">
    <source>
        <dbReference type="Proteomes" id="UP000234333"/>
    </source>
</evidence>
<sequence>MSEHEDPDKDADSGDEQGQRSSESGSMGSDDGATDAPPIGFRMPVGFSQSLLPTADFASRIIAPWQKQMQERVRSMLPEPSTYVRGILEPLNQRLQEQITSALPDMDEIALQVLGPFNERVHEQMASITANLPSFSIPSTDLSAIRDLAASPGMDALIQQITEQHARILEDFRSSLGPLFDTDALRGINRALLPPNLREHADEVHAHDVHEFVEQEGIPLYLVPRGRTALRLLRAKDRAARRRVLGDCYESLIEDCASVLENADQGAIGSEVKFALDGLGAMRAGHPHSAQAMFTVTLDTLISRFYPNKEARRSITNRKKGANVPDTIDEMGVREAFVWLPIWNAHEEFWKHKGDQVPHYYSRHASVHSVSSRQFSKRNCVQVLMLVTSLIGYAGQITAARRHTTA</sequence>
<protein>
    <submittedName>
        <fullName evidence="2">Uncharacterized protein</fullName>
    </submittedName>
</protein>
<dbReference type="RefSeq" id="WP_101624588.1">
    <property type="nucleotide sequence ID" value="NZ_FXZC01000005.1"/>
</dbReference>
<accession>A0A2H1JX73</accession>
<feature type="compositionally biased region" description="Basic and acidic residues" evidence="1">
    <location>
        <begin position="1"/>
        <end position="12"/>
    </location>
</feature>
<proteinExistence type="predicted"/>
<gene>
    <name evidence="2" type="ORF">BC102111_02687</name>
</gene>
<dbReference type="AlphaFoldDB" id="A0A2H1JX73"/>
<reference evidence="2 3" key="1">
    <citation type="submission" date="2017-03" db="EMBL/GenBank/DDBJ databases">
        <authorList>
            <person name="Afonso C.L."/>
            <person name="Miller P.J."/>
            <person name="Scott M.A."/>
            <person name="Spackman E."/>
            <person name="Goraichik I."/>
            <person name="Dimitrov K.M."/>
            <person name="Suarez D.L."/>
            <person name="Swayne D.E."/>
        </authorList>
    </citation>
    <scope>NUCLEOTIDE SEQUENCE [LARGE SCALE GENOMIC DNA]</scope>
    <source>
        <strain evidence="2 3">CIP 102111</strain>
    </source>
</reference>